<feature type="coiled-coil region" evidence="1">
    <location>
        <begin position="118"/>
        <end position="166"/>
    </location>
</feature>
<keyword evidence="3" id="KW-0966">Cell projection</keyword>
<sequence length="238" mass="26318">MLVIVASMAFAVRVGDFAYGLGHMGSAMAQEEVHEDEHAAPPAISPTEAAAKEGEVAAAGDEIPGRLDLDAPGEEIKPKPEFDDAESVEWKDAGDTDIDYSSVKAEIYQDLAKRRDQLDAKEKEMAVREALLSAAERELDQKLRELNTVRTEIEGLMQKRSEEEEARIASLVKIYEGMKAKDAARIFNTLDLDVLIAVMTRMSERKSAPILAEMDAERARTVTILMAEQKKMPMLPQN</sequence>
<evidence type="ECO:0000313" key="4">
    <source>
        <dbReference type="Proteomes" id="UP000011932"/>
    </source>
</evidence>
<keyword evidence="3" id="KW-0969">Cilium</keyword>
<name>M4VGV7_9BACT</name>
<dbReference type="EMBL" id="CP003538">
    <property type="protein sequence ID" value="AGH98438.1"/>
    <property type="molecule type" value="Genomic_DNA"/>
</dbReference>
<proteinExistence type="predicted"/>
<dbReference type="HOGENOM" id="CLU_075493_2_0_5"/>
<evidence type="ECO:0000256" key="1">
    <source>
        <dbReference type="SAM" id="Coils"/>
    </source>
</evidence>
<dbReference type="PATRIC" id="fig|349215.9.peg.1578"/>
<organism evidence="3 4">
    <name type="scientific">Micavibrio aeruginosavorus EPB</name>
    <dbReference type="NCBI Taxonomy" id="349215"/>
    <lineage>
        <taxon>Bacteria</taxon>
        <taxon>Pseudomonadati</taxon>
        <taxon>Bdellovibrionota</taxon>
        <taxon>Bdellovibrionia</taxon>
        <taxon>Bdellovibrionales</taxon>
        <taxon>Pseudobdellovibrionaceae</taxon>
        <taxon>Micavibrio</taxon>
    </lineage>
</organism>
<dbReference type="Proteomes" id="UP000011932">
    <property type="component" value="Chromosome"/>
</dbReference>
<keyword evidence="3" id="KW-0282">Flagellum</keyword>
<feature type="compositionally biased region" description="Basic and acidic residues" evidence="2">
    <location>
        <begin position="63"/>
        <end position="93"/>
    </location>
</feature>
<gene>
    <name evidence="3" type="ORF">A11S_1634</name>
</gene>
<accession>M4VGV7</accession>
<dbReference type="AlphaFoldDB" id="M4VGV7"/>
<reference evidence="3 4" key="1">
    <citation type="journal article" date="2013" name="ISME J.">
        <title>By their genes ye shall know them: genomic signatures of predatory bacteria.</title>
        <authorList>
            <person name="Pasternak Z."/>
            <person name="Pietrokovski S."/>
            <person name="Rotem O."/>
            <person name="Gophna U."/>
            <person name="Lurie-Weinberger M.N."/>
            <person name="Jurkevitch E."/>
        </authorList>
    </citation>
    <scope>NUCLEOTIDE SEQUENCE [LARGE SCALE GENOMIC DNA]</scope>
    <source>
        <strain evidence="3">EPB</strain>
    </source>
</reference>
<dbReference type="STRING" id="349215.A11S_1634"/>
<feature type="region of interest" description="Disordered" evidence="2">
    <location>
        <begin position="49"/>
        <end position="93"/>
    </location>
</feature>
<evidence type="ECO:0000256" key="2">
    <source>
        <dbReference type="SAM" id="MobiDB-lite"/>
    </source>
</evidence>
<dbReference type="KEGG" id="man:A11S_1634"/>
<keyword evidence="1" id="KW-0175">Coiled coil</keyword>
<evidence type="ECO:0000313" key="3">
    <source>
        <dbReference type="EMBL" id="AGH98438.1"/>
    </source>
</evidence>
<protein>
    <submittedName>
        <fullName evidence="3">Flagellar protein FlbB</fullName>
    </submittedName>
</protein>
<dbReference type="SUPFAM" id="SSF158791">
    <property type="entry name" value="MgtE N-terminal domain-like"/>
    <property type="match status" value="1"/>
</dbReference>